<evidence type="ECO:0000313" key="1">
    <source>
        <dbReference type="EMBL" id="VFA81096.1"/>
    </source>
</evidence>
<gene>
    <name evidence="1" type="ORF">NCTC8139_00180</name>
</gene>
<protein>
    <submittedName>
        <fullName evidence="1">Uncharacterized protein conserved in bacteria</fullName>
    </submittedName>
</protein>
<accession>A0ABD7UXG0</accession>
<proteinExistence type="predicted"/>
<reference evidence="1 2" key="1">
    <citation type="submission" date="2019-02" db="EMBL/GenBank/DDBJ databases">
        <authorList>
            <consortium name="Pathogen Informatics"/>
        </authorList>
    </citation>
    <scope>NUCLEOTIDE SEQUENCE [LARGE SCALE GENOMIC DNA]</scope>
    <source>
        <strain evidence="1 2">3012STDY6756503</strain>
    </source>
</reference>
<comment type="caution">
    <text evidence="1">The sequence shown here is derived from an EMBL/GenBank/DDBJ whole genome shotgun (WGS) entry which is preliminary data.</text>
</comment>
<dbReference type="PANTHER" id="PTHR39338:SF5">
    <property type="entry name" value="BLR6139 PROTEIN"/>
    <property type="match status" value="1"/>
</dbReference>
<dbReference type="InterPro" id="IPR008912">
    <property type="entry name" value="Uncharacterised_CoxE"/>
</dbReference>
<dbReference type="AlphaFoldDB" id="A0ABD7UXG0"/>
<organism evidence="1 2">
    <name type="scientific">Gordonia paraffinivorans</name>
    <dbReference type="NCBI Taxonomy" id="175628"/>
    <lineage>
        <taxon>Bacteria</taxon>
        <taxon>Bacillati</taxon>
        <taxon>Actinomycetota</taxon>
        <taxon>Actinomycetes</taxon>
        <taxon>Mycobacteriales</taxon>
        <taxon>Gordoniaceae</taxon>
        <taxon>Gordonia</taxon>
    </lineage>
</organism>
<dbReference type="Pfam" id="PF05762">
    <property type="entry name" value="VWA_CoxE"/>
    <property type="match status" value="1"/>
</dbReference>
<name>A0ABD7UXG0_9ACTN</name>
<dbReference type="InterPro" id="IPR011195">
    <property type="entry name" value="UCP010256"/>
</dbReference>
<dbReference type="PANTHER" id="PTHR39338">
    <property type="entry name" value="BLL5662 PROTEIN-RELATED"/>
    <property type="match status" value="1"/>
</dbReference>
<dbReference type="Proteomes" id="UP000360750">
    <property type="component" value="Unassembled WGS sequence"/>
</dbReference>
<dbReference type="GeneID" id="60748235"/>
<evidence type="ECO:0000313" key="2">
    <source>
        <dbReference type="Proteomes" id="UP000360750"/>
    </source>
</evidence>
<dbReference type="RefSeq" id="WP_006899825.1">
    <property type="nucleotide sequence ID" value="NZ_CAACYD010000003.1"/>
</dbReference>
<dbReference type="PIRSF" id="PIRSF010256">
    <property type="entry name" value="CoxE_vWa"/>
    <property type="match status" value="1"/>
</dbReference>
<sequence>MTTTPLVDHLTDFVDELRRRGIVVGPSALIDAASAMEVLDLLERPRLREGLATTLLVDHSHRPVFDRVFDLWFPIGAGMRTVTEDLPRDEDGNLDVEAVRDALAEMLADDTAANDGRLDQAIAMIVDELGRYGSTKGEAFSAYQAISAVNPQTLIAKIAAAMDSGDGDGGRPGTGELYRQAARQKAADLRAAIERETQRRMADRNGREKVGAYAVPPLPENVNFLSAGAKEQVEIRKTIEPLARLLAAKLETRRRRAHRGAVDVRKTLRASMSTGGVPIELSHRKPRPGRPELIIICDVSGSVAGFSQFTLRLVYALRQQFSKVRVFAFVDTVDEVTDYFDHGEEDFGAAMHHMISTARISTRDGHSDYGNMLAGFVSEYGESLTHRGALLILGDARNNYHDAHTDALAELVERARHAYWLNPEAKEHWGTGDSAAPDYAEVIDMFECRNATQLGTVIADLLPV</sequence>
<dbReference type="EMBL" id="CAACYD010000003">
    <property type="protein sequence ID" value="VFA81096.1"/>
    <property type="molecule type" value="Genomic_DNA"/>
</dbReference>